<protein>
    <recommendedName>
        <fullName evidence="13">Acyl-coenzyme A oxidase</fullName>
    </recommendedName>
</protein>
<dbReference type="InterPro" id="IPR055060">
    <property type="entry name" value="ACOX_C_alpha1"/>
</dbReference>
<dbReference type="InterPro" id="IPR029320">
    <property type="entry name" value="Acyl-CoA_ox_N"/>
</dbReference>
<comment type="cofactor">
    <cofactor evidence="1">
        <name>FAD</name>
        <dbReference type="ChEBI" id="CHEBI:57692"/>
    </cofactor>
</comment>
<dbReference type="GO" id="GO:0005524">
    <property type="term" value="F:ATP binding"/>
    <property type="evidence" value="ECO:0007669"/>
    <property type="project" value="UniProtKB-KW"/>
</dbReference>
<dbReference type="Gene3D" id="1.10.540.10">
    <property type="entry name" value="Acyl-CoA dehydrogenase/oxidase, N-terminal domain"/>
    <property type="match status" value="1"/>
</dbReference>
<sequence>MKLTVNADLLKEREKCTFDVEELTNFLDGGATQTLNRRKLENFFLSDPRLKDEVPMEYLSHKERYEHAVRKSCILFQKVNEWQQSDESTSSSMEIYKSLLGGSIGSAIIKDGTPFSVHYVMFIPTIMGQGTLEQQGYWVGRAFSNQIIGTYAQTELGHGTFIRGLETTCTYDPAAEEFILNSPTLTSYKWWPGGLGHTCNYAVVMAQLYTKGECFGIHPFIVQLRDEETWNPMPGIKIGEIGSKLGMNSTNNGYLAFDKVRIPRMNMLMKNAQVLKDGTYKKSVNDKLTYGTMIFVRVVIVRDLVCSYVSKAAIIATRYSCVRRQSELKPGAGESQILDYQTQQYKIFPAIALSLAYKFAAMWLWDTYNEVTSQLDLGNLGKLPELHAMACCLKAVSTADAAVAVTKCRLACGGHGYMNCSNFPNMYAMTSATETYEGENTVLLLQTARFLFKSCHDAKCNLILTETVSYLNTFKSSRRKTWNTNLECMNNAFTQVAGSKIENCYFTINQLVNSGMSQEDAWNENTIKLTQATEAHCRAFVINTFITTLKTVKLSAELMKVLTELCKLICCHWIINQLGDFLQYSNLKSNDVPSVQSLLEECLRCIRPNAVGLVDSFDVRDEILASALGVYDGNVYERLIEDANKSPLNQDPVNISFYKYLKPFLKSNL</sequence>
<feature type="domain" description="Acyl-CoA oxidase C-terminal" evidence="16">
    <location>
        <begin position="486"/>
        <end position="666"/>
    </location>
</feature>
<dbReference type="GO" id="GO:0005777">
    <property type="term" value="C:peroxisome"/>
    <property type="evidence" value="ECO:0007669"/>
    <property type="project" value="UniProtKB-SubCell"/>
</dbReference>
<comment type="similarity">
    <text evidence="4 13">Belongs to the acyl-CoA oxidase family.</text>
</comment>
<evidence type="ECO:0000256" key="6">
    <source>
        <dbReference type="ARBA" id="ARBA00022741"/>
    </source>
</evidence>
<evidence type="ECO:0000256" key="14">
    <source>
        <dbReference type="PIRSR" id="PIRSR000168-1"/>
    </source>
</evidence>
<evidence type="ECO:0000256" key="9">
    <source>
        <dbReference type="ARBA" id="ARBA00022840"/>
    </source>
</evidence>
<evidence type="ECO:0000259" key="16">
    <source>
        <dbReference type="Pfam" id="PF01756"/>
    </source>
</evidence>
<dbReference type="Pfam" id="PF22924">
    <property type="entry name" value="ACOX_C_alpha1"/>
    <property type="match status" value="1"/>
</dbReference>
<keyword evidence="9" id="KW-0067">ATP-binding</keyword>
<dbReference type="InterPro" id="IPR009100">
    <property type="entry name" value="AcylCoA_DH/oxidase_NM_dom_sf"/>
</dbReference>
<evidence type="ECO:0000313" key="20">
    <source>
        <dbReference type="Proteomes" id="UP000694846"/>
    </source>
</evidence>
<evidence type="ECO:0000256" key="8">
    <source>
        <dbReference type="ARBA" id="ARBA00022832"/>
    </source>
</evidence>
<keyword evidence="5 13" id="KW-0285">Flavoprotein</keyword>
<dbReference type="FunFam" id="2.40.110.10:FF:000003">
    <property type="entry name" value="Acyl-coenzyme A oxidase"/>
    <property type="match status" value="1"/>
</dbReference>
<dbReference type="RefSeq" id="XP_025409693.1">
    <property type="nucleotide sequence ID" value="XM_025553908.1"/>
</dbReference>
<evidence type="ECO:0000256" key="13">
    <source>
        <dbReference type="PIRNR" id="PIRNR000168"/>
    </source>
</evidence>
<dbReference type="InterPro" id="IPR002655">
    <property type="entry name" value="Acyl-CoA_oxidase_C"/>
</dbReference>
<proteinExistence type="inferred from homology"/>
<evidence type="ECO:0000313" key="23">
    <source>
        <dbReference type="RefSeq" id="XP_025409693.1"/>
    </source>
</evidence>
<feature type="domain" description="Acyl-CoA oxidase/dehydrogenase middle" evidence="17">
    <location>
        <begin position="151"/>
        <end position="260"/>
    </location>
</feature>
<dbReference type="GO" id="GO:0071949">
    <property type="term" value="F:FAD binding"/>
    <property type="evidence" value="ECO:0007669"/>
    <property type="project" value="InterPro"/>
</dbReference>
<feature type="domain" description="Acyl-CoA oxidase C-alpha1" evidence="19">
    <location>
        <begin position="290"/>
        <end position="451"/>
    </location>
</feature>
<dbReference type="OrthoDB" id="538336at2759"/>
<dbReference type="Pfam" id="PF14749">
    <property type="entry name" value="Acyl-CoA_ox_N"/>
    <property type="match status" value="1"/>
</dbReference>
<dbReference type="Proteomes" id="UP000694846">
    <property type="component" value="Unplaced"/>
</dbReference>
<evidence type="ECO:0000256" key="4">
    <source>
        <dbReference type="ARBA" id="ARBA00006288"/>
    </source>
</evidence>
<keyword evidence="10" id="KW-0560">Oxidoreductase</keyword>
<dbReference type="RefSeq" id="XP_025409692.1">
    <property type="nucleotide sequence ID" value="XM_025553907.1"/>
</dbReference>
<feature type="binding site" evidence="15">
    <location>
        <position position="154"/>
    </location>
    <ligand>
        <name>FAD</name>
        <dbReference type="ChEBI" id="CHEBI:57692"/>
    </ligand>
</feature>
<dbReference type="GO" id="GO:0055088">
    <property type="term" value="P:lipid homeostasis"/>
    <property type="evidence" value="ECO:0007669"/>
    <property type="project" value="TreeGrafter"/>
</dbReference>
<evidence type="ECO:0000256" key="12">
    <source>
        <dbReference type="ARBA" id="ARBA00023140"/>
    </source>
</evidence>
<dbReference type="PANTHER" id="PTHR10909:SF250">
    <property type="entry name" value="PEROXISOMAL ACYL-COENZYME A OXIDASE 1"/>
    <property type="match status" value="1"/>
</dbReference>
<evidence type="ECO:0000313" key="22">
    <source>
        <dbReference type="RefSeq" id="XP_025409692.1"/>
    </source>
</evidence>
<evidence type="ECO:0000259" key="17">
    <source>
        <dbReference type="Pfam" id="PF02770"/>
    </source>
</evidence>
<evidence type="ECO:0000256" key="15">
    <source>
        <dbReference type="PIRSR" id="PIRSR000168-2"/>
    </source>
</evidence>
<keyword evidence="11" id="KW-0443">Lipid metabolism</keyword>
<evidence type="ECO:0000256" key="1">
    <source>
        <dbReference type="ARBA" id="ARBA00001974"/>
    </source>
</evidence>
<dbReference type="GeneID" id="112683053"/>
<dbReference type="AlphaFoldDB" id="A0A8B8FG23"/>
<keyword evidence="8" id="KW-0276">Fatty acid metabolism</keyword>
<feature type="domain" description="Acyl-coenzyme A oxidase N-terminal" evidence="18">
    <location>
        <begin position="19"/>
        <end position="148"/>
    </location>
</feature>
<dbReference type="InterPro" id="IPR046373">
    <property type="entry name" value="Acyl-CoA_Oxase/DH_mid-dom_sf"/>
</dbReference>
<evidence type="ECO:0000259" key="19">
    <source>
        <dbReference type="Pfam" id="PF22924"/>
    </source>
</evidence>
<evidence type="ECO:0000256" key="5">
    <source>
        <dbReference type="ARBA" id="ARBA00022630"/>
    </source>
</evidence>
<evidence type="ECO:0000256" key="2">
    <source>
        <dbReference type="ARBA" id="ARBA00004275"/>
    </source>
</evidence>
<dbReference type="Gene3D" id="1.20.140.10">
    <property type="entry name" value="Butyryl-CoA Dehydrogenase, subunit A, domain 3"/>
    <property type="match status" value="2"/>
</dbReference>
<evidence type="ECO:0000256" key="7">
    <source>
        <dbReference type="ARBA" id="ARBA00022827"/>
    </source>
</evidence>
<dbReference type="FunFam" id="1.10.540.10:FF:000006">
    <property type="entry name" value="Acyl-coenzyme A oxidase"/>
    <property type="match status" value="1"/>
</dbReference>
<dbReference type="InterPro" id="IPR037069">
    <property type="entry name" value="AcylCoA_DH/ox_N_sf"/>
</dbReference>
<evidence type="ECO:0000256" key="10">
    <source>
        <dbReference type="ARBA" id="ARBA00023002"/>
    </source>
</evidence>
<keyword evidence="20" id="KW-1185">Reference proteome</keyword>
<keyword evidence="6" id="KW-0547">Nucleotide-binding</keyword>
<dbReference type="SUPFAM" id="SSF56645">
    <property type="entry name" value="Acyl-CoA dehydrogenase NM domain-like"/>
    <property type="match status" value="1"/>
</dbReference>
<reference evidence="21 22" key="1">
    <citation type="submission" date="2025-04" db="UniProtKB">
        <authorList>
            <consortium name="RefSeq"/>
        </authorList>
    </citation>
    <scope>IDENTIFICATION</scope>
    <source>
        <tissue evidence="21 22">Whole body</tissue>
    </source>
</reference>
<gene>
    <name evidence="21 22 23" type="primary">LOC112683053</name>
</gene>
<keyword evidence="12" id="KW-0576">Peroxisome</keyword>
<evidence type="ECO:0000256" key="3">
    <source>
        <dbReference type="ARBA" id="ARBA00004846"/>
    </source>
</evidence>
<comment type="pathway">
    <text evidence="3">Lipid metabolism; peroxisomal fatty acid beta-oxidation.</text>
</comment>
<comment type="subcellular location">
    <subcellularLocation>
        <location evidence="2">Peroxisome</location>
    </subcellularLocation>
</comment>
<dbReference type="InterPro" id="IPR036250">
    <property type="entry name" value="AcylCo_DH-like_C"/>
</dbReference>
<feature type="active site" description="Proton acceptor" evidence="14">
    <location>
        <position position="437"/>
    </location>
</feature>
<dbReference type="Pfam" id="PF02770">
    <property type="entry name" value="Acyl-CoA_dh_M"/>
    <property type="match status" value="1"/>
</dbReference>
<dbReference type="GO" id="GO:0033540">
    <property type="term" value="P:fatty acid beta-oxidation using acyl-CoA oxidase"/>
    <property type="evidence" value="ECO:0007669"/>
    <property type="project" value="TreeGrafter"/>
</dbReference>
<evidence type="ECO:0000259" key="18">
    <source>
        <dbReference type="Pfam" id="PF14749"/>
    </source>
</evidence>
<dbReference type="PANTHER" id="PTHR10909">
    <property type="entry name" value="ELECTRON TRANSPORT OXIDOREDUCTASE"/>
    <property type="match status" value="1"/>
</dbReference>
<dbReference type="PIRSF" id="PIRSF000168">
    <property type="entry name" value="Acyl-CoA_oxidase"/>
    <property type="match status" value="1"/>
</dbReference>
<dbReference type="FunFam" id="1.20.140.10:FF:000005">
    <property type="entry name" value="Acyl-coenzyme A oxidase"/>
    <property type="match status" value="1"/>
</dbReference>
<dbReference type="FunFam" id="1.20.140.10:FF:000013">
    <property type="entry name" value="Acyl-coenzyme A oxidase"/>
    <property type="match status" value="1"/>
</dbReference>
<organism evidence="20 23">
    <name type="scientific">Sipha flava</name>
    <name type="common">yellow sugarcane aphid</name>
    <dbReference type="NCBI Taxonomy" id="143950"/>
    <lineage>
        <taxon>Eukaryota</taxon>
        <taxon>Metazoa</taxon>
        <taxon>Ecdysozoa</taxon>
        <taxon>Arthropoda</taxon>
        <taxon>Hexapoda</taxon>
        <taxon>Insecta</taxon>
        <taxon>Pterygota</taxon>
        <taxon>Neoptera</taxon>
        <taxon>Paraneoptera</taxon>
        <taxon>Hemiptera</taxon>
        <taxon>Sternorrhyncha</taxon>
        <taxon>Aphidomorpha</taxon>
        <taxon>Aphidoidea</taxon>
        <taxon>Aphididae</taxon>
        <taxon>Sipha</taxon>
    </lineage>
</organism>
<dbReference type="Pfam" id="PF01756">
    <property type="entry name" value="ACOX"/>
    <property type="match status" value="1"/>
</dbReference>
<keyword evidence="7 13" id="KW-0274">FAD</keyword>
<feature type="binding site" evidence="15">
    <location>
        <position position="193"/>
    </location>
    <ligand>
        <name>FAD</name>
        <dbReference type="ChEBI" id="CHEBI:57692"/>
    </ligand>
</feature>
<dbReference type="GO" id="GO:0005504">
    <property type="term" value="F:fatty acid binding"/>
    <property type="evidence" value="ECO:0007669"/>
    <property type="project" value="TreeGrafter"/>
</dbReference>
<dbReference type="RefSeq" id="XP_025409691.1">
    <property type="nucleotide sequence ID" value="XM_025553906.1"/>
</dbReference>
<dbReference type="InterPro" id="IPR006091">
    <property type="entry name" value="Acyl-CoA_Oxase/DH_mid-dom"/>
</dbReference>
<accession>A0A8B8FG23</accession>
<evidence type="ECO:0000313" key="21">
    <source>
        <dbReference type="RefSeq" id="XP_025409691.1"/>
    </source>
</evidence>
<dbReference type="SUPFAM" id="SSF47203">
    <property type="entry name" value="Acyl-CoA dehydrogenase C-terminal domain-like"/>
    <property type="match status" value="2"/>
</dbReference>
<dbReference type="InterPro" id="IPR012258">
    <property type="entry name" value="Acyl-CoA_oxidase"/>
</dbReference>
<name>A0A8B8FG23_9HEMI</name>
<evidence type="ECO:0000256" key="11">
    <source>
        <dbReference type="ARBA" id="ARBA00023098"/>
    </source>
</evidence>
<dbReference type="Gene3D" id="2.40.110.10">
    <property type="entry name" value="Butyryl-CoA Dehydrogenase, subunit A, domain 2"/>
    <property type="match status" value="1"/>
</dbReference>
<dbReference type="GO" id="GO:0003997">
    <property type="term" value="F:acyl-CoA oxidase activity"/>
    <property type="evidence" value="ECO:0007669"/>
    <property type="project" value="InterPro"/>
</dbReference>